<protein>
    <submittedName>
        <fullName evidence="1">Uncharacterized protein</fullName>
    </submittedName>
</protein>
<gene>
    <name evidence="1" type="ORF">Vadar_021233</name>
</gene>
<reference evidence="1 2" key="1">
    <citation type="journal article" date="2021" name="Hortic Res">
        <title>High-quality reference genome and annotation aids understanding of berry development for evergreen blueberry (Vaccinium darrowii).</title>
        <authorList>
            <person name="Yu J."/>
            <person name="Hulse-Kemp A.M."/>
            <person name="Babiker E."/>
            <person name="Staton M."/>
        </authorList>
    </citation>
    <scope>NUCLEOTIDE SEQUENCE [LARGE SCALE GENOMIC DNA]</scope>
    <source>
        <strain evidence="2">cv. NJ 8807/NJ 8810</strain>
        <tissue evidence="1">Young leaf</tissue>
    </source>
</reference>
<dbReference type="Proteomes" id="UP000828048">
    <property type="component" value="Chromosome 8"/>
</dbReference>
<evidence type="ECO:0000313" key="2">
    <source>
        <dbReference type="Proteomes" id="UP000828048"/>
    </source>
</evidence>
<accession>A0ACB7YF41</accession>
<organism evidence="1 2">
    <name type="scientific">Vaccinium darrowii</name>
    <dbReference type="NCBI Taxonomy" id="229202"/>
    <lineage>
        <taxon>Eukaryota</taxon>
        <taxon>Viridiplantae</taxon>
        <taxon>Streptophyta</taxon>
        <taxon>Embryophyta</taxon>
        <taxon>Tracheophyta</taxon>
        <taxon>Spermatophyta</taxon>
        <taxon>Magnoliopsida</taxon>
        <taxon>eudicotyledons</taxon>
        <taxon>Gunneridae</taxon>
        <taxon>Pentapetalae</taxon>
        <taxon>asterids</taxon>
        <taxon>Ericales</taxon>
        <taxon>Ericaceae</taxon>
        <taxon>Vaccinioideae</taxon>
        <taxon>Vaccinieae</taxon>
        <taxon>Vaccinium</taxon>
    </lineage>
</organism>
<comment type="caution">
    <text evidence="1">The sequence shown here is derived from an EMBL/GenBank/DDBJ whole genome shotgun (WGS) entry which is preliminary data.</text>
</comment>
<proteinExistence type="predicted"/>
<evidence type="ECO:0000313" key="1">
    <source>
        <dbReference type="EMBL" id="KAH7852156.1"/>
    </source>
</evidence>
<sequence length="366" mass="42798">MAMQWWLYILHLLGLFMELAYRMIERQCMQEVRSRYQLDFYDNRDVIEKWVYESDRKCMNDFRMPRRPFVKLCRLLSTIGKLKPTRHMLVDEQVAIFLHILAHHIKNRTLQNDFHRSAEAISRSFRKVLIAVIRLQGHLYKKPEPILGNSTDERWKWFKGCLGALDGTHIPVQSRIRAKPHIESRIKTLKKDVATWRNRSFPHYDMLLTIFGKDRATGKNAVTAEDVLEEESRNEGSCDIENLGIGTEEMEHFLLNKEESTSQGKKRKRADDSLDAFREAAMIIGSKIEEATEKFSEALGVDLATSKKRDKINEELLKLSNLSMILRHRALLAIARDHEMTGCFFTLKDEEKEPFVKSLLKGEFNL</sequence>
<dbReference type="EMBL" id="CM037158">
    <property type="protein sequence ID" value="KAH7852156.1"/>
    <property type="molecule type" value="Genomic_DNA"/>
</dbReference>
<name>A0ACB7YF41_9ERIC</name>
<keyword evidence="2" id="KW-1185">Reference proteome</keyword>